<evidence type="ECO:0000313" key="2">
    <source>
        <dbReference type="EMBL" id="TKW51915.1"/>
    </source>
</evidence>
<reference evidence="2 3" key="1">
    <citation type="journal article" date="2019" name="PLoS ONE">
        <title>Comparative genome analysis indicates high evolutionary potential of pathogenicity genes in Colletotrichum tanaceti.</title>
        <authorList>
            <person name="Lelwala R.V."/>
            <person name="Korhonen P.K."/>
            <person name="Young N.D."/>
            <person name="Scott J.B."/>
            <person name="Ades P.A."/>
            <person name="Gasser R.B."/>
            <person name="Taylor P.W.J."/>
        </authorList>
    </citation>
    <scope>NUCLEOTIDE SEQUENCE [LARGE SCALE GENOMIC DNA]</scope>
    <source>
        <strain evidence="2">BRIP57314</strain>
    </source>
</reference>
<evidence type="ECO:0000313" key="3">
    <source>
        <dbReference type="Proteomes" id="UP000310108"/>
    </source>
</evidence>
<proteinExistence type="predicted"/>
<feature type="compositionally biased region" description="Basic and acidic residues" evidence="1">
    <location>
        <begin position="1"/>
        <end position="24"/>
    </location>
</feature>
<organism evidence="2 3">
    <name type="scientific">Colletotrichum tanaceti</name>
    <dbReference type="NCBI Taxonomy" id="1306861"/>
    <lineage>
        <taxon>Eukaryota</taxon>
        <taxon>Fungi</taxon>
        <taxon>Dikarya</taxon>
        <taxon>Ascomycota</taxon>
        <taxon>Pezizomycotina</taxon>
        <taxon>Sordariomycetes</taxon>
        <taxon>Hypocreomycetidae</taxon>
        <taxon>Glomerellales</taxon>
        <taxon>Glomerellaceae</taxon>
        <taxon>Colletotrichum</taxon>
        <taxon>Colletotrichum destructivum species complex</taxon>
    </lineage>
</organism>
<evidence type="ECO:0000256" key="1">
    <source>
        <dbReference type="SAM" id="MobiDB-lite"/>
    </source>
</evidence>
<protein>
    <submittedName>
        <fullName evidence="2">Uncharacterized protein</fullName>
    </submittedName>
</protein>
<keyword evidence="3" id="KW-1185">Reference proteome</keyword>
<dbReference type="AlphaFoldDB" id="A0A4U6X923"/>
<dbReference type="Proteomes" id="UP000310108">
    <property type="component" value="Unassembled WGS sequence"/>
</dbReference>
<comment type="caution">
    <text evidence="2">The sequence shown here is derived from an EMBL/GenBank/DDBJ whole genome shotgun (WGS) entry which is preliminary data.</text>
</comment>
<dbReference type="EMBL" id="PJEX01000274">
    <property type="protein sequence ID" value="TKW51915.1"/>
    <property type="molecule type" value="Genomic_DNA"/>
</dbReference>
<name>A0A4U6X923_9PEZI</name>
<feature type="compositionally biased region" description="Basic and acidic residues" evidence="1">
    <location>
        <begin position="98"/>
        <end position="130"/>
    </location>
</feature>
<sequence length="158" mass="16879">MKRVEVSLEKPSGRPEHVKKDSGGKNDGGNITTAADKLDNPDISSSQKESDLEMKRVEVSLEKPSEAEHVNEVGGGKGSRRFGTLARGTLSRVTGLLNRDEKGREGQKQEDRGDGGGKRDAGDAGAHGEEVGTATSSRRRGVRRTLSGLFGHALPHRP</sequence>
<gene>
    <name evidence="2" type="ORF">CTA1_2958</name>
</gene>
<feature type="compositionally biased region" description="Basic and acidic residues" evidence="1">
    <location>
        <begin position="48"/>
        <end position="71"/>
    </location>
</feature>
<accession>A0A4U6X923</accession>
<feature type="region of interest" description="Disordered" evidence="1">
    <location>
        <begin position="1"/>
        <end position="158"/>
    </location>
</feature>